<feature type="transmembrane region" description="Helical" evidence="3">
    <location>
        <begin position="244"/>
        <end position="262"/>
    </location>
</feature>
<feature type="transmembrane region" description="Helical" evidence="3">
    <location>
        <begin position="282"/>
        <end position="300"/>
    </location>
</feature>
<feature type="transmembrane region" description="Helical" evidence="3">
    <location>
        <begin position="336"/>
        <end position="358"/>
    </location>
</feature>
<feature type="transmembrane region" description="Helical" evidence="3">
    <location>
        <begin position="165"/>
        <end position="183"/>
    </location>
</feature>
<comment type="caution">
    <text evidence="4">The sequence shown here is derived from an EMBL/GenBank/DDBJ whole genome shotgun (WGS) entry which is preliminary data.</text>
</comment>
<protein>
    <submittedName>
        <fullName evidence="4">Uncharacterized protein</fullName>
    </submittedName>
</protein>
<keyword evidence="3" id="KW-1133">Transmembrane helix</keyword>
<dbReference type="SUPFAM" id="SSF103473">
    <property type="entry name" value="MFS general substrate transporter"/>
    <property type="match status" value="1"/>
</dbReference>
<dbReference type="SMR" id="A0A482WGE7"/>
<dbReference type="PANTHER" id="PTHR10686:SF18">
    <property type="entry name" value="IP11787P-RELATED"/>
    <property type="match status" value="1"/>
</dbReference>
<gene>
    <name evidence="4" type="ORF">LSTR_LSTR009480</name>
</gene>
<dbReference type="OrthoDB" id="18814at2759"/>
<dbReference type="FunCoup" id="A0A482WGE7">
    <property type="interactions" value="265"/>
</dbReference>
<feature type="transmembrane region" description="Helical" evidence="3">
    <location>
        <begin position="370"/>
        <end position="393"/>
    </location>
</feature>
<comment type="similarity">
    <text evidence="1 2">Belongs to the reduced folate carrier (RFC) transporter (TC 2.A.48) family.</text>
</comment>
<feature type="transmembrane region" description="Helical" evidence="3">
    <location>
        <begin position="73"/>
        <end position="91"/>
    </location>
</feature>
<evidence type="ECO:0000313" key="5">
    <source>
        <dbReference type="Proteomes" id="UP000291343"/>
    </source>
</evidence>
<reference evidence="4 5" key="1">
    <citation type="journal article" date="2017" name="Gigascience">
        <title>Genome sequence of the small brown planthopper, Laodelphax striatellus.</title>
        <authorList>
            <person name="Zhu J."/>
            <person name="Jiang F."/>
            <person name="Wang X."/>
            <person name="Yang P."/>
            <person name="Bao Y."/>
            <person name="Zhao W."/>
            <person name="Wang W."/>
            <person name="Lu H."/>
            <person name="Wang Q."/>
            <person name="Cui N."/>
            <person name="Li J."/>
            <person name="Chen X."/>
            <person name="Luo L."/>
            <person name="Yu J."/>
            <person name="Kang L."/>
            <person name="Cui F."/>
        </authorList>
    </citation>
    <scope>NUCLEOTIDE SEQUENCE [LARGE SCALE GENOMIC DNA]</scope>
    <source>
        <strain evidence="4">Lst14</strain>
    </source>
</reference>
<evidence type="ECO:0000256" key="2">
    <source>
        <dbReference type="PIRNR" id="PIRNR028739"/>
    </source>
</evidence>
<dbReference type="Gene3D" id="1.20.1250.20">
    <property type="entry name" value="MFS general substrate transporter like domains"/>
    <property type="match status" value="1"/>
</dbReference>
<keyword evidence="5" id="KW-1185">Reference proteome</keyword>
<feature type="transmembrane region" description="Helical" evidence="3">
    <location>
        <begin position="46"/>
        <end position="66"/>
    </location>
</feature>
<feature type="transmembrane region" description="Helical" evidence="3">
    <location>
        <begin position="405"/>
        <end position="425"/>
    </location>
</feature>
<dbReference type="EMBL" id="QKKF02037370">
    <property type="protein sequence ID" value="RZF32251.1"/>
    <property type="molecule type" value="Genomic_DNA"/>
</dbReference>
<dbReference type="NCBIfam" id="TIGR00806">
    <property type="entry name" value="rfc"/>
    <property type="match status" value="1"/>
</dbReference>
<organism evidence="4 5">
    <name type="scientific">Laodelphax striatellus</name>
    <name type="common">Small brown planthopper</name>
    <name type="synonym">Delphax striatella</name>
    <dbReference type="NCBI Taxonomy" id="195883"/>
    <lineage>
        <taxon>Eukaryota</taxon>
        <taxon>Metazoa</taxon>
        <taxon>Ecdysozoa</taxon>
        <taxon>Arthropoda</taxon>
        <taxon>Hexapoda</taxon>
        <taxon>Insecta</taxon>
        <taxon>Pterygota</taxon>
        <taxon>Neoptera</taxon>
        <taxon>Paraneoptera</taxon>
        <taxon>Hemiptera</taxon>
        <taxon>Auchenorrhyncha</taxon>
        <taxon>Fulgoroidea</taxon>
        <taxon>Delphacidae</taxon>
        <taxon>Criomorphinae</taxon>
        <taxon>Laodelphax</taxon>
    </lineage>
</organism>
<dbReference type="PANTHER" id="PTHR10686">
    <property type="entry name" value="FOLATE TRANSPORTER"/>
    <property type="match status" value="1"/>
</dbReference>
<keyword evidence="2" id="KW-0813">Transport</keyword>
<keyword evidence="2 3" id="KW-0472">Membrane</keyword>
<accession>A0A482WGE7</accession>
<dbReference type="GO" id="GO:0090482">
    <property type="term" value="F:vitamin transmembrane transporter activity"/>
    <property type="evidence" value="ECO:0007669"/>
    <property type="project" value="InterPro"/>
</dbReference>
<keyword evidence="3" id="KW-0812">Transmembrane</keyword>
<dbReference type="InterPro" id="IPR036259">
    <property type="entry name" value="MFS_trans_sf"/>
</dbReference>
<dbReference type="Pfam" id="PF01770">
    <property type="entry name" value="Folate_carrier"/>
    <property type="match status" value="1"/>
</dbReference>
<dbReference type="InParanoid" id="A0A482WGE7"/>
<dbReference type="AlphaFoldDB" id="A0A482WGE7"/>
<dbReference type="GO" id="GO:0005886">
    <property type="term" value="C:plasma membrane"/>
    <property type="evidence" value="ECO:0007669"/>
    <property type="project" value="UniProtKB-UniRule"/>
</dbReference>
<dbReference type="Proteomes" id="UP000291343">
    <property type="component" value="Unassembled WGS sequence"/>
</dbReference>
<feature type="transmembrane region" description="Helical" evidence="3">
    <location>
        <begin position="103"/>
        <end position="120"/>
    </location>
</feature>
<comment type="subcellular location">
    <subcellularLocation>
        <location evidence="2">Membrane</location>
        <topology evidence="2">Multi-pass membrane protein</topology>
    </subcellularLocation>
</comment>
<evidence type="ECO:0000256" key="3">
    <source>
        <dbReference type="SAM" id="Phobius"/>
    </source>
</evidence>
<feature type="transmembrane region" description="Helical" evidence="3">
    <location>
        <begin position="312"/>
        <end position="330"/>
    </location>
</feature>
<evidence type="ECO:0000256" key="1">
    <source>
        <dbReference type="ARBA" id="ARBA00005773"/>
    </source>
</evidence>
<dbReference type="InterPro" id="IPR002666">
    <property type="entry name" value="Folate_carrier"/>
</dbReference>
<sequence length="434" mass="49442">MEKWLKISLLLSIFGVLKEFRPIEPFITEFLTNPPLNLSKETVTFEIYPIGVYSNMLELIIVFLVTDYFRYQPVIVTSAISGLIVYLILSFGKTLIWMQATQIFYGLFLAGDIAYYSYIYAKVDKEHFQEVTSHTRSAYLLGRTISGVTSQLCVTYNLLTYYQMNFLTIGGLSLAVLWSLSLPKVEHSFYFHRKTEETVEENAIGRSSSTIIRNDDVTGDSNNFADVIRTMGKDIKYTMSSAKIIFPILWSVVATSCYYQVLSFVQLLWHHIAKSNGEDQELWNGAVETTYTLLGAVGTLSASKIKLRWDEFGNLICGVSIFFMAVMLFIMSQTGILWIAYATLITFNIIYQVTITFVNSEIAKGLKEDSYGLIFGFTMFLSLTMQTIITLIFVNGLKLSFRLQFVSYCCYLLPFGLIFLSKALLTISRRFCIN</sequence>
<proteinExistence type="inferred from homology"/>
<evidence type="ECO:0000313" key="4">
    <source>
        <dbReference type="EMBL" id="RZF32251.1"/>
    </source>
</evidence>
<dbReference type="PIRSF" id="PIRSF028739">
    <property type="entry name" value="Folate_carrier"/>
    <property type="match status" value="1"/>
</dbReference>
<name>A0A482WGE7_LAOST</name>